<sequence length="51" mass="5967">MRRNHTRSRWRTGYGSRLLLQHVLCVFQGGNELYYENAQQILPDGTADSEQ</sequence>
<protein>
    <submittedName>
        <fullName evidence="2">Uncharacterized protein</fullName>
    </submittedName>
</protein>
<accession>A0A1I7WJX9</accession>
<name>A0A1I7WJX9_HETBA</name>
<reference evidence="2" key="1">
    <citation type="submission" date="2016-11" db="UniProtKB">
        <authorList>
            <consortium name="WormBaseParasite"/>
        </authorList>
    </citation>
    <scope>IDENTIFICATION</scope>
</reference>
<organism evidence="1 2">
    <name type="scientific">Heterorhabditis bacteriophora</name>
    <name type="common">Entomopathogenic nematode worm</name>
    <dbReference type="NCBI Taxonomy" id="37862"/>
    <lineage>
        <taxon>Eukaryota</taxon>
        <taxon>Metazoa</taxon>
        <taxon>Ecdysozoa</taxon>
        <taxon>Nematoda</taxon>
        <taxon>Chromadorea</taxon>
        <taxon>Rhabditida</taxon>
        <taxon>Rhabditina</taxon>
        <taxon>Rhabditomorpha</taxon>
        <taxon>Strongyloidea</taxon>
        <taxon>Heterorhabditidae</taxon>
        <taxon>Heterorhabditis</taxon>
    </lineage>
</organism>
<dbReference type="AlphaFoldDB" id="A0A1I7WJX9"/>
<dbReference type="Proteomes" id="UP000095283">
    <property type="component" value="Unplaced"/>
</dbReference>
<evidence type="ECO:0000313" key="1">
    <source>
        <dbReference type="Proteomes" id="UP000095283"/>
    </source>
</evidence>
<evidence type="ECO:0000313" key="2">
    <source>
        <dbReference type="WBParaSite" id="Hba_05275"/>
    </source>
</evidence>
<keyword evidence="1" id="KW-1185">Reference proteome</keyword>
<dbReference type="WBParaSite" id="Hba_05275">
    <property type="protein sequence ID" value="Hba_05275"/>
    <property type="gene ID" value="Hba_05275"/>
</dbReference>
<proteinExistence type="predicted"/>